<dbReference type="GO" id="GO:0015679">
    <property type="term" value="P:plasma membrane copper ion transport"/>
    <property type="evidence" value="ECO:0007669"/>
    <property type="project" value="TreeGrafter"/>
</dbReference>
<proteinExistence type="predicted"/>
<evidence type="ECO:0000256" key="1">
    <source>
        <dbReference type="ARBA" id="ARBA00022448"/>
    </source>
</evidence>
<evidence type="ECO:0000256" key="2">
    <source>
        <dbReference type="SAM" id="MobiDB-lite"/>
    </source>
</evidence>
<dbReference type="GO" id="GO:0030313">
    <property type="term" value="C:cell envelope"/>
    <property type="evidence" value="ECO:0007669"/>
    <property type="project" value="TreeGrafter"/>
</dbReference>
<evidence type="ECO:0000256" key="3">
    <source>
        <dbReference type="SAM" id="Phobius"/>
    </source>
</evidence>
<evidence type="ECO:0008006" key="6">
    <source>
        <dbReference type="Google" id="ProtNLM"/>
    </source>
</evidence>
<protein>
    <recommendedName>
        <fullName evidence="6">Secretion protein HlyD</fullName>
    </recommendedName>
</protein>
<keyword evidence="3" id="KW-0812">Transmembrane</keyword>
<feature type="compositionally biased region" description="Basic and acidic residues" evidence="2">
    <location>
        <begin position="48"/>
        <end position="69"/>
    </location>
</feature>
<keyword evidence="5" id="KW-1185">Reference proteome</keyword>
<accession>A0A7V9A8C3</accession>
<evidence type="ECO:0000313" key="5">
    <source>
        <dbReference type="Proteomes" id="UP000551616"/>
    </source>
</evidence>
<dbReference type="Gene3D" id="2.40.420.20">
    <property type="match status" value="1"/>
</dbReference>
<dbReference type="PANTHER" id="PTHR30097:SF4">
    <property type="entry name" value="SLR6042 PROTEIN"/>
    <property type="match status" value="1"/>
</dbReference>
<dbReference type="EMBL" id="JABRWO010000009">
    <property type="protein sequence ID" value="MBA2116138.1"/>
    <property type="molecule type" value="Genomic_DNA"/>
</dbReference>
<evidence type="ECO:0000313" key="4">
    <source>
        <dbReference type="EMBL" id="MBA2116138.1"/>
    </source>
</evidence>
<dbReference type="Gene3D" id="2.40.50.100">
    <property type="match status" value="1"/>
</dbReference>
<comment type="caution">
    <text evidence="4">The sequence shown here is derived from an EMBL/GenBank/DDBJ whole genome shotgun (WGS) entry which is preliminary data.</text>
</comment>
<dbReference type="PANTHER" id="PTHR30097">
    <property type="entry name" value="CATION EFFLUX SYSTEM PROTEIN CUSB"/>
    <property type="match status" value="1"/>
</dbReference>
<organism evidence="4 5">
    <name type="scientific">Bremerella alba</name>
    <dbReference type="NCBI Taxonomy" id="980252"/>
    <lineage>
        <taxon>Bacteria</taxon>
        <taxon>Pseudomonadati</taxon>
        <taxon>Planctomycetota</taxon>
        <taxon>Planctomycetia</taxon>
        <taxon>Pirellulales</taxon>
        <taxon>Pirellulaceae</taxon>
        <taxon>Bremerella</taxon>
    </lineage>
</organism>
<dbReference type="RefSeq" id="WP_207397561.1">
    <property type="nucleotide sequence ID" value="NZ_JABRWO010000009.1"/>
</dbReference>
<dbReference type="Proteomes" id="UP000551616">
    <property type="component" value="Unassembled WGS sequence"/>
</dbReference>
<keyword evidence="3" id="KW-0472">Membrane</keyword>
<reference evidence="4 5" key="1">
    <citation type="submission" date="2020-05" db="EMBL/GenBank/DDBJ databases">
        <title>Bremerella alba sp. nov., a novel planctomycete isolated from the surface of the macroalga Fucus spiralis.</title>
        <authorList>
            <person name="Godinho O."/>
            <person name="Botelho R."/>
            <person name="Albuquerque L."/>
            <person name="Wiegand S."/>
            <person name="Da Costa M.S."/>
            <person name="Lobo-Da-Cunha A."/>
            <person name="Jogler C."/>
            <person name="Lage O.M."/>
        </authorList>
    </citation>
    <scope>NUCLEOTIDE SEQUENCE [LARGE SCALE GENOMIC DNA]</scope>
    <source>
        <strain evidence="4 5">FF15</strain>
    </source>
</reference>
<name>A0A7V9A8C3_9BACT</name>
<sequence>MKSTVQGIKPWIGSMAILVVVLIIAAATSSMWLPHVKQLWASQTAPQNKEESLDTHDDHAGHDHGHAGHSDATSVELSERGLKNIDFRPLTIELGTYSRRVTVPAMVVERPGRTLLNISAPLTGVISKIYPVEGASIEPGSPLFEIRLTHEELVTAQSDMIRTAEALIVVNRELARLSGLAEGVVAGKRILEQEYEKQKLEASLRAERQSLLLHGLSEKQVSHILETKTLLESLVIRAPDHLQKGESCSESHSYHVQKLPTRVGQQVQAGELLGVIADHCELYVEGRAFEDDALRLREAANRQWDIGASVLVAGKEADRVKGLKVLYLADHIDPQSRAFRFFLALPNEIVSERTVSGQHFVEWRFKPGQRMELHVPVEKWEEEIVVPVEAVVEEGAERYVYQQNGDHFDQVPVHVKFRDQTSVVIANDGALFPGDVIAARGAYEMHLTLKNQSGGGVDPHAGHNH</sequence>
<keyword evidence="3" id="KW-1133">Transmembrane helix</keyword>
<dbReference type="InterPro" id="IPR051909">
    <property type="entry name" value="MFP_Cation_Efflux"/>
</dbReference>
<feature type="region of interest" description="Disordered" evidence="2">
    <location>
        <begin position="47"/>
        <end position="75"/>
    </location>
</feature>
<dbReference type="AlphaFoldDB" id="A0A7V9A8C3"/>
<dbReference type="GO" id="GO:0060003">
    <property type="term" value="P:copper ion export"/>
    <property type="evidence" value="ECO:0007669"/>
    <property type="project" value="TreeGrafter"/>
</dbReference>
<keyword evidence="1" id="KW-0813">Transport</keyword>
<dbReference type="Gene3D" id="2.40.30.170">
    <property type="match status" value="1"/>
</dbReference>
<gene>
    <name evidence="4" type="ORF">HOV93_33270</name>
</gene>
<dbReference type="Gene3D" id="1.10.287.470">
    <property type="entry name" value="Helix hairpin bin"/>
    <property type="match status" value="1"/>
</dbReference>
<feature type="transmembrane region" description="Helical" evidence="3">
    <location>
        <begin position="12"/>
        <end position="33"/>
    </location>
</feature>